<dbReference type="InterPro" id="IPR001005">
    <property type="entry name" value="SANT/Myb"/>
</dbReference>
<feature type="compositionally biased region" description="Polar residues" evidence="1">
    <location>
        <begin position="15"/>
        <end position="26"/>
    </location>
</feature>
<dbReference type="CDD" id="cd00167">
    <property type="entry name" value="SANT"/>
    <property type="match status" value="1"/>
</dbReference>
<organism evidence="4">
    <name type="scientific">Chaetoceros debilis</name>
    <dbReference type="NCBI Taxonomy" id="122233"/>
    <lineage>
        <taxon>Eukaryota</taxon>
        <taxon>Sar</taxon>
        <taxon>Stramenopiles</taxon>
        <taxon>Ochrophyta</taxon>
        <taxon>Bacillariophyta</taxon>
        <taxon>Coscinodiscophyceae</taxon>
        <taxon>Chaetocerotophycidae</taxon>
        <taxon>Chaetocerotales</taxon>
        <taxon>Chaetocerotaceae</taxon>
        <taxon>Chaetoceros</taxon>
    </lineage>
</organism>
<proteinExistence type="predicted"/>
<dbReference type="PROSITE" id="PS50090">
    <property type="entry name" value="MYB_LIKE"/>
    <property type="match status" value="1"/>
</dbReference>
<feature type="compositionally biased region" description="Basic residues" evidence="1">
    <location>
        <begin position="27"/>
        <end position="37"/>
    </location>
</feature>
<feature type="region of interest" description="Disordered" evidence="1">
    <location>
        <begin position="1"/>
        <end position="74"/>
    </location>
</feature>
<dbReference type="EMBL" id="HBIO01015633">
    <property type="protein sequence ID" value="CAE0467204.1"/>
    <property type="molecule type" value="Transcribed_RNA"/>
</dbReference>
<dbReference type="EMBL" id="HBIO01015632">
    <property type="protein sequence ID" value="CAE0467203.1"/>
    <property type="molecule type" value="Transcribed_RNA"/>
</dbReference>
<sequence>MSPNKENRNIHPNIKQLSIGSNTNKNKITKRLKRNHRLSLGTDKTEPPLSAKKKKVSPRLHLQRSASRRKSYSAIGAPKSASSIYRWDEEEDMRLIEVLQSLDCWNVRNPYVQNVEDRCVRIAGNGRWFPWGEVAKKMQMNNRSAVACKSRWRRRPLQERLRKEIEPDQQYLLYTPSLSTAPSQNDSDLDSAIFASPGVELETNSMPPLPPLPPLPPILDPASNVPELYMPDIMTKSEFDSITNSYLHLPSGPTSSISQTPRSWDSFDFTPLDFREAMTPRDFTNSVAKTLLSLLDDSEDIDKARTTDDIDENHELLRYTRGVPFASKSHESLRIIPSSTGLKYQPQSGKKYRDTEYEYEEEDFCNATRAQTPINSNSNYTSDALFTPYPYPLNNVVKMSADGQMGSNLLNGYSAPMLPMLSLSEYQVYRDSPQSLASTKENDVSRRSEDEHSNMFDRSPMMKGSLDYMANAIPDIKVLDISNDRSTCSFSQVGSTIIPSETTPVTTLTSLISYPPEKYHRQPSRPKVSAISKLEKATISKSHPASSVSKLKPRVQFNDATMMFASDNAMNSDLRRDALDEY</sequence>
<dbReference type="AlphaFoldDB" id="A0A6S8VDX0"/>
<dbReference type="Gene3D" id="1.10.10.60">
    <property type="entry name" value="Homeodomain-like"/>
    <property type="match status" value="1"/>
</dbReference>
<evidence type="ECO:0000259" key="2">
    <source>
        <dbReference type="PROSITE" id="PS50090"/>
    </source>
</evidence>
<accession>A0A6S8VDX0</accession>
<evidence type="ECO:0000256" key="1">
    <source>
        <dbReference type="SAM" id="MobiDB-lite"/>
    </source>
</evidence>
<protein>
    <recommendedName>
        <fullName evidence="2">Myb-like domain-containing protein</fullName>
    </recommendedName>
</protein>
<evidence type="ECO:0000313" key="4">
    <source>
        <dbReference type="EMBL" id="CAE0467204.1"/>
    </source>
</evidence>
<feature type="domain" description="Myb-like" evidence="2">
    <location>
        <begin position="86"/>
        <end position="156"/>
    </location>
</feature>
<name>A0A6S8VDX0_9STRA</name>
<gene>
    <name evidence="3" type="ORF">CDEB00056_LOCUS12055</name>
    <name evidence="4" type="ORF">CDEB00056_LOCUS12056</name>
</gene>
<evidence type="ECO:0000313" key="3">
    <source>
        <dbReference type="EMBL" id="CAE0467203.1"/>
    </source>
</evidence>
<reference evidence="4" key="1">
    <citation type="submission" date="2021-01" db="EMBL/GenBank/DDBJ databases">
        <authorList>
            <person name="Corre E."/>
            <person name="Pelletier E."/>
            <person name="Niang G."/>
            <person name="Scheremetjew M."/>
            <person name="Finn R."/>
            <person name="Kale V."/>
            <person name="Holt S."/>
            <person name="Cochrane G."/>
            <person name="Meng A."/>
            <person name="Brown T."/>
            <person name="Cohen L."/>
        </authorList>
    </citation>
    <scope>NUCLEOTIDE SEQUENCE</scope>
    <source>
        <strain evidence="4">MM31A-1</strain>
    </source>
</reference>
<feature type="compositionally biased region" description="Basic residues" evidence="1">
    <location>
        <begin position="51"/>
        <end position="71"/>
    </location>
</feature>
<feature type="region of interest" description="Disordered" evidence="1">
    <location>
        <begin position="432"/>
        <end position="460"/>
    </location>
</feature>
<feature type="compositionally biased region" description="Basic and acidic residues" evidence="1">
    <location>
        <begin position="440"/>
        <end position="455"/>
    </location>
</feature>